<dbReference type="RefSeq" id="WP_129204612.1">
    <property type="nucleotide sequence ID" value="NZ_CP035495.1"/>
</dbReference>
<dbReference type="PANTHER" id="PTHR43214:SF43">
    <property type="entry name" value="TWO-COMPONENT RESPONSE REGULATOR"/>
    <property type="match status" value="1"/>
</dbReference>
<accession>A0A4P6ESX1</accession>
<feature type="region of interest" description="Disordered" evidence="4">
    <location>
        <begin position="217"/>
        <end position="245"/>
    </location>
</feature>
<dbReference type="PROSITE" id="PS50110">
    <property type="entry name" value="RESPONSE_REGULATORY"/>
    <property type="match status" value="1"/>
</dbReference>
<dbReference type="Pfam" id="PF00072">
    <property type="entry name" value="Response_reg"/>
    <property type="match status" value="1"/>
</dbReference>
<gene>
    <name evidence="7" type="ORF">ET495_09795</name>
</gene>
<name>A0A4P6ESX1_9MICO</name>
<dbReference type="PRINTS" id="PR00038">
    <property type="entry name" value="HTHLUXR"/>
</dbReference>
<feature type="compositionally biased region" description="Basic and acidic residues" evidence="4">
    <location>
        <begin position="236"/>
        <end position="245"/>
    </location>
</feature>
<dbReference type="EMBL" id="CP035495">
    <property type="protein sequence ID" value="QAY63497.1"/>
    <property type="molecule type" value="Genomic_DNA"/>
</dbReference>
<dbReference type="SMART" id="SM00448">
    <property type="entry name" value="REC"/>
    <property type="match status" value="1"/>
</dbReference>
<dbReference type="Pfam" id="PF00196">
    <property type="entry name" value="GerE"/>
    <property type="match status" value="1"/>
</dbReference>
<dbReference type="SUPFAM" id="SSF46894">
    <property type="entry name" value="C-terminal effector domain of the bipartite response regulators"/>
    <property type="match status" value="1"/>
</dbReference>
<dbReference type="InterPro" id="IPR016032">
    <property type="entry name" value="Sig_transdc_resp-reg_C-effctor"/>
</dbReference>
<reference evidence="7 8" key="1">
    <citation type="submission" date="2019-01" db="EMBL/GenBank/DDBJ databases">
        <title>Genome sequencing of strain 2JSPR-7.</title>
        <authorList>
            <person name="Heo J."/>
            <person name="Kim S.-J."/>
            <person name="Kim J.-S."/>
            <person name="Hong S.-B."/>
            <person name="Kwon S.-W."/>
        </authorList>
    </citation>
    <scope>NUCLEOTIDE SEQUENCE [LARGE SCALE GENOMIC DNA]</scope>
    <source>
        <strain evidence="7 8">2JSPR-7</strain>
    </source>
</reference>
<dbReference type="SMART" id="SM00421">
    <property type="entry name" value="HTH_LUXR"/>
    <property type="match status" value="1"/>
</dbReference>
<dbReference type="GO" id="GO:0006355">
    <property type="term" value="P:regulation of DNA-templated transcription"/>
    <property type="evidence" value="ECO:0007669"/>
    <property type="project" value="InterPro"/>
</dbReference>
<dbReference type="PROSITE" id="PS00622">
    <property type="entry name" value="HTH_LUXR_1"/>
    <property type="match status" value="1"/>
</dbReference>
<sequence length="245" mass="25810">MTTGTVGVVIVDDNAVIRMGLRALLGTSDRVEVVGEAQDGEEAVRVVTELSPDVTLLDVRLPGGRDGVQVLSAIRDRTRVLMLTSSESPDVVHAALTGGAHGYLVHGHFAAEELEQAVRTVAAGGMLLAGPAAELVRRGLPAPTPPHAPRVGAQALGLSVREVEVMDLIADGLDNRTISTVLFVSEKTVKNHVNHIFAKLRVQTRAEAIVAWLGPEVGPEVGPDMSPGMSPGMSPRTRDGHDQAR</sequence>
<dbReference type="KEGG" id="xyl:ET495_09795"/>
<dbReference type="AlphaFoldDB" id="A0A4P6ESX1"/>
<dbReference type="InterPro" id="IPR011006">
    <property type="entry name" value="CheY-like_superfamily"/>
</dbReference>
<dbReference type="InterPro" id="IPR058245">
    <property type="entry name" value="NreC/VraR/RcsB-like_REC"/>
</dbReference>
<evidence type="ECO:0000256" key="2">
    <source>
        <dbReference type="ARBA" id="ARBA00023125"/>
    </source>
</evidence>
<evidence type="ECO:0000313" key="8">
    <source>
        <dbReference type="Proteomes" id="UP000291758"/>
    </source>
</evidence>
<evidence type="ECO:0000256" key="3">
    <source>
        <dbReference type="PROSITE-ProRule" id="PRU00169"/>
    </source>
</evidence>
<dbReference type="OrthoDB" id="9808843at2"/>
<dbReference type="SUPFAM" id="SSF52172">
    <property type="entry name" value="CheY-like"/>
    <property type="match status" value="1"/>
</dbReference>
<proteinExistence type="predicted"/>
<keyword evidence="2" id="KW-0238">DNA-binding</keyword>
<feature type="domain" description="HTH luxR-type" evidence="5">
    <location>
        <begin position="151"/>
        <end position="216"/>
    </location>
</feature>
<evidence type="ECO:0000259" key="6">
    <source>
        <dbReference type="PROSITE" id="PS50110"/>
    </source>
</evidence>
<keyword evidence="1 3" id="KW-0597">Phosphoprotein</keyword>
<evidence type="ECO:0000256" key="4">
    <source>
        <dbReference type="SAM" id="MobiDB-lite"/>
    </source>
</evidence>
<dbReference type="InterPro" id="IPR000792">
    <property type="entry name" value="Tscrpt_reg_LuxR_C"/>
</dbReference>
<dbReference type="GO" id="GO:0003677">
    <property type="term" value="F:DNA binding"/>
    <property type="evidence" value="ECO:0007669"/>
    <property type="project" value="UniProtKB-KW"/>
</dbReference>
<dbReference type="InterPro" id="IPR039420">
    <property type="entry name" value="WalR-like"/>
</dbReference>
<feature type="domain" description="Response regulatory" evidence="6">
    <location>
        <begin position="7"/>
        <end position="121"/>
    </location>
</feature>
<dbReference type="Proteomes" id="UP000291758">
    <property type="component" value="Chromosome"/>
</dbReference>
<protein>
    <submittedName>
        <fullName evidence="7">Response regulator transcription factor</fullName>
    </submittedName>
</protein>
<keyword evidence="8" id="KW-1185">Reference proteome</keyword>
<dbReference type="CDD" id="cd06170">
    <property type="entry name" value="LuxR_C_like"/>
    <property type="match status" value="1"/>
</dbReference>
<dbReference type="InterPro" id="IPR001789">
    <property type="entry name" value="Sig_transdc_resp-reg_receiver"/>
</dbReference>
<organism evidence="7 8">
    <name type="scientific">Xylanimonas allomyrinae</name>
    <dbReference type="NCBI Taxonomy" id="2509459"/>
    <lineage>
        <taxon>Bacteria</taxon>
        <taxon>Bacillati</taxon>
        <taxon>Actinomycetota</taxon>
        <taxon>Actinomycetes</taxon>
        <taxon>Micrococcales</taxon>
        <taxon>Promicromonosporaceae</taxon>
        <taxon>Xylanimonas</taxon>
    </lineage>
</organism>
<feature type="modified residue" description="4-aspartylphosphate" evidence="3">
    <location>
        <position position="58"/>
    </location>
</feature>
<dbReference type="Gene3D" id="3.40.50.2300">
    <property type="match status" value="1"/>
</dbReference>
<dbReference type="GO" id="GO:0000160">
    <property type="term" value="P:phosphorelay signal transduction system"/>
    <property type="evidence" value="ECO:0007669"/>
    <property type="project" value="InterPro"/>
</dbReference>
<dbReference type="PANTHER" id="PTHR43214">
    <property type="entry name" value="TWO-COMPONENT RESPONSE REGULATOR"/>
    <property type="match status" value="1"/>
</dbReference>
<evidence type="ECO:0000313" key="7">
    <source>
        <dbReference type="EMBL" id="QAY63497.1"/>
    </source>
</evidence>
<dbReference type="CDD" id="cd17535">
    <property type="entry name" value="REC_NarL-like"/>
    <property type="match status" value="1"/>
</dbReference>
<evidence type="ECO:0000259" key="5">
    <source>
        <dbReference type="PROSITE" id="PS50043"/>
    </source>
</evidence>
<dbReference type="PROSITE" id="PS50043">
    <property type="entry name" value="HTH_LUXR_2"/>
    <property type="match status" value="1"/>
</dbReference>
<evidence type="ECO:0000256" key="1">
    <source>
        <dbReference type="ARBA" id="ARBA00022553"/>
    </source>
</evidence>